<sequence>MSQKSIDALILGMGENPQQKPKTLKLGLNKDIEKVINVPKILPDTPKIKRKVIKNETFDVSVDANEEDGKPKSEFSKGRPGPDKVTEETLEPSIAQLAGIKIDGPNNKQPSAAECLKNWMERRLKEDN</sequence>
<reference evidence="2 3" key="1">
    <citation type="submission" date="2024-01" db="EMBL/GenBank/DDBJ databases">
        <title>The genome of the rayed Mediterranean limpet Patella caerulea (Linnaeus, 1758).</title>
        <authorList>
            <person name="Anh-Thu Weber A."/>
            <person name="Halstead-Nussloch G."/>
        </authorList>
    </citation>
    <scope>NUCLEOTIDE SEQUENCE [LARGE SCALE GENOMIC DNA]</scope>
    <source>
        <strain evidence="2">AATW-2023a</strain>
        <tissue evidence="2">Whole specimen</tissue>
    </source>
</reference>
<dbReference type="AlphaFoldDB" id="A0AAN8J7S5"/>
<feature type="region of interest" description="Disordered" evidence="1">
    <location>
        <begin position="1"/>
        <end position="22"/>
    </location>
</feature>
<protein>
    <submittedName>
        <fullName evidence="2">Uncharacterized protein</fullName>
    </submittedName>
</protein>
<feature type="compositionally biased region" description="Basic and acidic residues" evidence="1">
    <location>
        <begin position="67"/>
        <end position="87"/>
    </location>
</feature>
<organism evidence="2 3">
    <name type="scientific">Patella caerulea</name>
    <name type="common">Rayed Mediterranean limpet</name>
    <dbReference type="NCBI Taxonomy" id="87958"/>
    <lineage>
        <taxon>Eukaryota</taxon>
        <taxon>Metazoa</taxon>
        <taxon>Spiralia</taxon>
        <taxon>Lophotrochozoa</taxon>
        <taxon>Mollusca</taxon>
        <taxon>Gastropoda</taxon>
        <taxon>Patellogastropoda</taxon>
        <taxon>Patelloidea</taxon>
        <taxon>Patellidae</taxon>
        <taxon>Patella</taxon>
    </lineage>
</organism>
<dbReference type="Proteomes" id="UP001347796">
    <property type="component" value="Unassembled WGS sequence"/>
</dbReference>
<dbReference type="EMBL" id="JAZGQO010000014">
    <property type="protein sequence ID" value="KAK6171415.1"/>
    <property type="molecule type" value="Genomic_DNA"/>
</dbReference>
<evidence type="ECO:0000256" key="1">
    <source>
        <dbReference type="SAM" id="MobiDB-lite"/>
    </source>
</evidence>
<accession>A0AAN8J7S5</accession>
<comment type="caution">
    <text evidence="2">The sequence shown here is derived from an EMBL/GenBank/DDBJ whole genome shotgun (WGS) entry which is preliminary data.</text>
</comment>
<evidence type="ECO:0000313" key="2">
    <source>
        <dbReference type="EMBL" id="KAK6171415.1"/>
    </source>
</evidence>
<proteinExistence type="predicted"/>
<name>A0AAN8J7S5_PATCE</name>
<keyword evidence="3" id="KW-1185">Reference proteome</keyword>
<gene>
    <name evidence="2" type="ORF">SNE40_019608</name>
</gene>
<feature type="region of interest" description="Disordered" evidence="1">
    <location>
        <begin position="58"/>
        <end position="91"/>
    </location>
</feature>
<evidence type="ECO:0000313" key="3">
    <source>
        <dbReference type="Proteomes" id="UP001347796"/>
    </source>
</evidence>